<keyword evidence="2" id="KW-0677">Repeat</keyword>
<dbReference type="InterPro" id="IPR014756">
    <property type="entry name" value="Ig_E-set"/>
</dbReference>
<evidence type="ECO:0000256" key="4">
    <source>
        <dbReference type="ARBA" id="ARBA00023180"/>
    </source>
</evidence>
<feature type="domain" description="Cadherin-like beta-sandwich-like" evidence="7">
    <location>
        <begin position="819"/>
        <end position="908"/>
    </location>
</feature>
<dbReference type="Pfam" id="PF12733">
    <property type="entry name" value="Cadherin-like"/>
    <property type="match status" value="1"/>
</dbReference>
<gene>
    <name evidence="8" type="ORF">BGE01nite_02510</name>
</gene>
<dbReference type="Gene3D" id="2.60.40.10">
    <property type="entry name" value="Immunoglobulins"/>
    <property type="match status" value="1"/>
</dbReference>
<dbReference type="Gene3D" id="2.130.10.130">
    <property type="entry name" value="Integrin alpha, N-terminal"/>
    <property type="match status" value="5"/>
</dbReference>
<dbReference type="SUPFAM" id="SSF81296">
    <property type="entry name" value="E set domains"/>
    <property type="match status" value="1"/>
</dbReference>
<dbReference type="RefSeq" id="WP_146848428.1">
    <property type="nucleotide sequence ID" value="NZ_BKAG01000001.1"/>
</dbReference>
<dbReference type="GO" id="GO:0016020">
    <property type="term" value="C:membrane"/>
    <property type="evidence" value="ECO:0007669"/>
    <property type="project" value="InterPro"/>
</dbReference>
<dbReference type="PANTHER" id="PTHR36220">
    <property type="entry name" value="UNNAMED PRODUCT"/>
    <property type="match status" value="1"/>
</dbReference>
<evidence type="ECO:0000259" key="6">
    <source>
        <dbReference type="Pfam" id="PF03160"/>
    </source>
</evidence>
<dbReference type="Proteomes" id="UP000321577">
    <property type="component" value="Unassembled WGS sequence"/>
</dbReference>
<evidence type="ECO:0000313" key="9">
    <source>
        <dbReference type="Proteomes" id="UP000321577"/>
    </source>
</evidence>
<dbReference type="EMBL" id="BKAG01000001">
    <property type="protein sequence ID" value="GEP40960.1"/>
    <property type="molecule type" value="Genomic_DNA"/>
</dbReference>
<dbReference type="Pfam" id="PF03160">
    <property type="entry name" value="Calx-beta"/>
    <property type="match status" value="1"/>
</dbReference>
<evidence type="ECO:0000256" key="1">
    <source>
        <dbReference type="ARBA" id="ARBA00022729"/>
    </source>
</evidence>
<dbReference type="InterPro" id="IPR003644">
    <property type="entry name" value="Calx_beta"/>
</dbReference>
<dbReference type="PANTHER" id="PTHR36220:SF1">
    <property type="entry name" value="GAMMA TUBULIN COMPLEX COMPONENT C-TERMINAL DOMAIN-CONTAINING PROTEIN"/>
    <property type="match status" value="1"/>
</dbReference>
<evidence type="ECO:0000256" key="2">
    <source>
        <dbReference type="ARBA" id="ARBA00022737"/>
    </source>
</evidence>
<dbReference type="Pfam" id="PF17957">
    <property type="entry name" value="Big_7"/>
    <property type="match status" value="1"/>
</dbReference>
<dbReference type="OrthoDB" id="200398at2"/>
<dbReference type="InterPro" id="IPR038081">
    <property type="entry name" value="CalX-like_sf"/>
</dbReference>
<feature type="domain" description="Calx-beta" evidence="6">
    <location>
        <begin position="916"/>
        <end position="1025"/>
    </location>
</feature>
<feature type="chain" id="PRO_5022053470" evidence="5">
    <location>
        <begin position="32"/>
        <end position="1598"/>
    </location>
</feature>
<evidence type="ECO:0000256" key="3">
    <source>
        <dbReference type="ARBA" id="ARBA00022837"/>
    </source>
</evidence>
<feature type="signal peptide" evidence="5">
    <location>
        <begin position="1"/>
        <end position="31"/>
    </location>
</feature>
<keyword evidence="9" id="KW-1185">Reference proteome</keyword>
<dbReference type="InterPro" id="IPR028994">
    <property type="entry name" value="Integrin_alpha_N"/>
</dbReference>
<keyword evidence="3" id="KW-0106">Calcium</keyword>
<dbReference type="Pfam" id="PF14312">
    <property type="entry name" value="FG-GAP_2"/>
    <property type="match status" value="10"/>
</dbReference>
<evidence type="ECO:0000256" key="5">
    <source>
        <dbReference type="SAM" id="SignalP"/>
    </source>
</evidence>
<dbReference type="GO" id="GO:0007154">
    <property type="term" value="P:cell communication"/>
    <property type="evidence" value="ECO:0007669"/>
    <property type="project" value="InterPro"/>
</dbReference>
<reference evidence="8 9" key="1">
    <citation type="submission" date="2019-07" db="EMBL/GenBank/DDBJ databases">
        <title>Whole genome shotgun sequence of Brevifollis gellanilyticus NBRC 108608.</title>
        <authorList>
            <person name="Hosoyama A."/>
            <person name="Uohara A."/>
            <person name="Ohji S."/>
            <person name="Ichikawa N."/>
        </authorList>
    </citation>
    <scope>NUCLEOTIDE SEQUENCE [LARGE SCALE GENOMIC DNA]</scope>
    <source>
        <strain evidence="8 9">NBRC 108608</strain>
    </source>
</reference>
<dbReference type="SMART" id="SM00191">
    <property type="entry name" value="Int_alpha"/>
    <property type="match status" value="10"/>
</dbReference>
<dbReference type="InterPro" id="IPR013783">
    <property type="entry name" value="Ig-like_fold"/>
</dbReference>
<evidence type="ECO:0000313" key="8">
    <source>
        <dbReference type="EMBL" id="GEP40960.1"/>
    </source>
</evidence>
<dbReference type="SUPFAM" id="SSF141072">
    <property type="entry name" value="CalX-like"/>
    <property type="match status" value="1"/>
</dbReference>
<keyword evidence="1 5" id="KW-0732">Signal</keyword>
<evidence type="ECO:0000259" key="7">
    <source>
        <dbReference type="Pfam" id="PF12733"/>
    </source>
</evidence>
<sequence>MKTTHLPYALRTLRLSISLLLGLLMATSSHAQVPPFLLRESLLPPPGLQTGRYLGYGVAMDGALMAVAVPAFTTVVPGPGSVRVLNRSTGELLHVIPNPNPTANDAFGFCIALVGTRLVVGASGEASSAGAVYVYDLAGATPTVPALTINNPAPANLDNFGNAVALSSTHLVVGAFNDDTAATDAGSAYVFDLGSGTPAVPVLTLADPAAVASDQFGYAVAISGSRVVVGARLDDTGASSSGTTYVYDMTSGTPTVPVTTLNNPAPGSGDQFGFAVAILGDRVAVGAAGDSSAVNNGGNVFVYDLASGTPTVPVHTLTTPATSQGAFGSSLSLHGSRLLAGAYVNSVGAMAAGSAFLYDLSGGTPTVPVRAFHNPTPQVQDRFGHACVLSGDQILIGAPYDNTGAPDAGSAYLYDLTSATPTTPVSSINAPEVETDLRSGSAVAVSGSLVAVGTPRQRLAVDNVYSGCVKIYDRNSSTPTVPVFTLVNPLPANNGLFGTSISFSGSKLVIGTPGDFTGAPSAGIAYVYDLSSGTPTVPAFTLTNPNPTQGDNFGTTVAISGMRVVVGTPNEDVGQTNSGSAYVYDLAGGTPTVPMATLNNPDAGLSDLFGAAVAISGTRVVIGAHNDDTGGTDAGSVYVYDMTSGTPTVPVTTLSNPGSGSLASDHFGTSLAIEGARVVVSSPSDDTGATDAGCVYVYDVSGGTPSVPVLTLTHPSPASSHAFGTMIALSGNRLVVGTPNNDSGATDAGNVHIYDLSSGTPGTPIATLLNPTPVAADKFGTAVGLDGTTVAVGAPLAEAAGADQGAAYVYTPPKTNADLSALTLSSGGLTPGFDAATTSYTADIPAGTVSMTVTPTKADSGATIKVNDNAVASGSASGSITLQVGDNAINILVTAEDGVTTKSYTVTAHLPGSGMLAFASPVYIVASSAAGSAADIIISRSVSNAGAISCTLSSSDGSATAPALYTAQSGTAVPLADTVSEAHVMIPIAAGATTTTAKVFTISLANPSAGASLGAATTATVIILPPASATETTKPAVAITSPTNNATIVDTLPVIISGTATDNIGVAKVQVSVNNGVSFTDATLASIGGTSTTWTINVTPLNGPNAVKARALDFKGNVSAPATRSFTHLRTLTVGVSGPVNSGGVDAGFVPTSARQSGKSYSITAKAKAGHVFDGWTVNNMAGTCITPASAELPKLTFIMQPGLTLTAKFIINPFKPELTGDFSGLILASGTQPAGGTVMSHASTGLCTAKLTTTGALSGNVKLDGLTLPFTAQSDNTGVARFGPTRATTMTLVRPGKLPLLLALQADLTGATKTITGTLTEMYRGDITAEFKVTADRHAYNGKNASVPVSYVKSYTGRLKARASQGAGFTQHDYPAGDGFVSFKVQANGLVSMAGKLADDTPVTFSGNLSQANHWPVYQSLYSNKGCIAVDAVLDESQTDSDATAMNMLWFRPYQPAQWYPYGWSEGIFVDMLASKYTPPPASVFTGLGAVDATLGNTNLIFTGGLLSNGITKFVNLTPDDKTSNAPLSDKSFSLKLVPATGLISGDFTHTDGSKPKWQGVLLQKGANKGGHGYFMSSKPATLNYLGESGLVSWQAK</sequence>
<dbReference type="Gene3D" id="2.60.40.2030">
    <property type="match status" value="1"/>
</dbReference>
<dbReference type="SUPFAM" id="SSF75011">
    <property type="entry name" value="3-carboxy-cis,cis-mucoante lactonizing enzyme"/>
    <property type="match status" value="1"/>
</dbReference>
<name>A0A512M2J8_9BACT</name>
<dbReference type="InterPro" id="IPR025883">
    <property type="entry name" value="Cadherin-like_domain"/>
</dbReference>
<keyword evidence="4" id="KW-0325">Glycoprotein</keyword>
<dbReference type="InterPro" id="IPR013519">
    <property type="entry name" value="Int_alpha_beta-p"/>
</dbReference>
<comment type="caution">
    <text evidence="8">The sequence shown here is derived from an EMBL/GenBank/DDBJ whole genome shotgun (WGS) entry which is preliminary data.</text>
</comment>
<proteinExistence type="predicted"/>
<dbReference type="PROSITE" id="PS51470">
    <property type="entry name" value="FG_GAP"/>
    <property type="match status" value="1"/>
</dbReference>
<accession>A0A512M2J8</accession>
<dbReference type="InterPro" id="IPR013517">
    <property type="entry name" value="FG-GAP"/>
</dbReference>
<protein>
    <submittedName>
        <fullName evidence="8">Uncharacterized protein</fullName>
    </submittedName>
</protein>
<organism evidence="8 9">
    <name type="scientific">Brevifollis gellanilyticus</name>
    <dbReference type="NCBI Taxonomy" id="748831"/>
    <lineage>
        <taxon>Bacteria</taxon>
        <taxon>Pseudomonadati</taxon>
        <taxon>Verrucomicrobiota</taxon>
        <taxon>Verrucomicrobiia</taxon>
        <taxon>Verrucomicrobiales</taxon>
        <taxon>Verrucomicrobiaceae</taxon>
    </lineage>
</organism>
<dbReference type="InterPro" id="IPR011044">
    <property type="entry name" value="Quino_amine_DH_bsu"/>
</dbReference>
<dbReference type="SUPFAM" id="SSF50969">
    <property type="entry name" value="YVTN repeat-like/Quinoprotein amine dehydrogenase"/>
    <property type="match status" value="1"/>
</dbReference>